<organism evidence="1 2">
    <name type="scientific">Microbotryum silenes-dioicae</name>
    <dbReference type="NCBI Taxonomy" id="796604"/>
    <lineage>
        <taxon>Eukaryota</taxon>
        <taxon>Fungi</taxon>
        <taxon>Dikarya</taxon>
        <taxon>Basidiomycota</taxon>
        <taxon>Pucciniomycotina</taxon>
        <taxon>Microbotryomycetes</taxon>
        <taxon>Microbotryales</taxon>
        <taxon>Microbotryaceae</taxon>
        <taxon>Microbotryum</taxon>
    </lineage>
</organism>
<name>A0A2X0MSS2_9BASI</name>
<reference evidence="1 2" key="1">
    <citation type="submission" date="2016-11" db="EMBL/GenBank/DDBJ databases">
        <authorList>
            <person name="Jaros S."/>
            <person name="Januszkiewicz K."/>
            <person name="Wedrychowicz H."/>
        </authorList>
    </citation>
    <scope>NUCLEOTIDE SEQUENCE [LARGE SCALE GENOMIC DNA]</scope>
</reference>
<evidence type="ECO:0000313" key="1">
    <source>
        <dbReference type="EMBL" id="SGY30487.1"/>
    </source>
</evidence>
<dbReference type="Proteomes" id="UP000249464">
    <property type="component" value="Unassembled WGS sequence"/>
</dbReference>
<evidence type="ECO:0000313" key="2">
    <source>
        <dbReference type="Proteomes" id="UP000249464"/>
    </source>
</evidence>
<protein>
    <submittedName>
        <fullName evidence="1">BQ5605_C002g01157 protein</fullName>
    </submittedName>
</protein>
<accession>A0A2X0MSS2</accession>
<keyword evidence="2" id="KW-1185">Reference proteome</keyword>
<sequence length="184" mass="20973">MTETAPEAYDVNTREIGRPKTRCSSFTRDRHSVYSALREGFEYMQPEVVIYGMCIEYSSFVVDSAQEERVSFRVLGTRLRPLWGRVVALHWMLNHTDLPWNGERTSEDVISRRVRSPPSPVPAVFTMRTKRPGGAICLARAIHSFTVEFSHVGGLRTDFRPVSTARKTANTRMNFTLILIGSFD</sequence>
<gene>
    <name evidence="1" type="primary">BQ5605_C002g01157</name>
    <name evidence="1" type="ORF">BQ5605_C002G01157</name>
</gene>
<dbReference type="AlphaFoldDB" id="A0A2X0MSS2"/>
<dbReference type="EMBL" id="FQNC01000041">
    <property type="protein sequence ID" value="SGY30487.1"/>
    <property type="molecule type" value="Genomic_DNA"/>
</dbReference>
<proteinExistence type="predicted"/>